<sequence length="96" mass="11393">MLIPRPLPKKAPLALAATHSFEPRRASHSRVWDTIATQPSNCQVDILFFLFVFWALKIKYKAERTVPECNFFFFSLIRVCFFPHIRYTLRYKSILQ</sequence>
<dbReference type="Proteomes" id="UP000240493">
    <property type="component" value="Unassembled WGS sequence"/>
</dbReference>
<name>A0A2T3YTX5_TRIA4</name>
<gene>
    <name evidence="1" type="ORF">M441DRAFT_290858</name>
</gene>
<protein>
    <submittedName>
        <fullName evidence="1">Uncharacterized protein</fullName>
    </submittedName>
</protein>
<reference evidence="1 2" key="1">
    <citation type="submission" date="2016-07" db="EMBL/GenBank/DDBJ databases">
        <title>Multiple horizontal gene transfer events from other fungi enriched the ability of initially mycotrophic Trichoderma (Ascomycota) to feed on dead plant biomass.</title>
        <authorList>
            <consortium name="DOE Joint Genome Institute"/>
            <person name="Aerts A."/>
            <person name="Atanasova L."/>
            <person name="Chenthamara K."/>
            <person name="Zhang J."/>
            <person name="Grujic M."/>
            <person name="Henrissat B."/>
            <person name="Kuo A."/>
            <person name="Salamov A."/>
            <person name="Lipzen A."/>
            <person name="Labutti K."/>
            <person name="Barry K."/>
            <person name="Miao Y."/>
            <person name="Rahimi M.J."/>
            <person name="Shen Q."/>
            <person name="Grigoriev I.V."/>
            <person name="Kubicek C.P."/>
            <person name="Druzhinina I.S."/>
        </authorList>
    </citation>
    <scope>NUCLEOTIDE SEQUENCE [LARGE SCALE GENOMIC DNA]</scope>
    <source>
        <strain evidence="1 2">CBS 433.97</strain>
    </source>
</reference>
<evidence type="ECO:0000313" key="2">
    <source>
        <dbReference type="Proteomes" id="UP000240493"/>
    </source>
</evidence>
<evidence type="ECO:0000313" key="1">
    <source>
        <dbReference type="EMBL" id="PTB36030.1"/>
    </source>
</evidence>
<dbReference type="EMBL" id="KZ679272">
    <property type="protein sequence ID" value="PTB36030.1"/>
    <property type="molecule type" value="Genomic_DNA"/>
</dbReference>
<keyword evidence="2" id="KW-1185">Reference proteome</keyword>
<dbReference type="AlphaFoldDB" id="A0A2T3YTX5"/>
<accession>A0A2T3YTX5</accession>
<proteinExistence type="predicted"/>
<organism evidence="1 2">
    <name type="scientific">Trichoderma asperellum (strain ATCC 204424 / CBS 433.97 / NBRC 101777)</name>
    <dbReference type="NCBI Taxonomy" id="1042311"/>
    <lineage>
        <taxon>Eukaryota</taxon>
        <taxon>Fungi</taxon>
        <taxon>Dikarya</taxon>
        <taxon>Ascomycota</taxon>
        <taxon>Pezizomycotina</taxon>
        <taxon>Sordariomycetes</taxon>
        <taxon>Hypocreomycetidae</taxon>
        <taxon>Hypocreales</taxon>
        <taxon>Hypocreaceae</taxon>
        <taxon>Trichoderma</taxon>
    </lineage>
</organism>